<dbReference type="InterPro" id="IPR022742">
    <property type="entry name" value="Hydrolase_4"/>
</dbReference>
<keyword evidence="3" id="KW-0378">Hydrolase</keyword>
<keyword evidence="3" id="KW-0645">Protease</keyword>
<gene>
    <name evidence="3" type="ORF">HKI87_09g60280</name>
</gene>
<keyword evidence="1" id="KW-0812">Transmembrane</keyword>
<protein>
    <submittedName>
        <fullName evidence="3">Serine aminopeptidase S33</fullName>
    </submittedName>
</protein>
<dbReference type="PANTHER" id="PTHR11614">
    <property type="entry name" value="PHOSPHOLIPASE-RELATED"/>
    <property type="match status" value="1"/>
</dbReference>
<dbReference type="SUPFAM" id="SSF53474">
    <property type="entry name" value="alpha/beta-Hydrolases"/>
    <property type="match status" value="1"/>
</dbReference>
<dbReference type="Gene3D" id="3.40.50.1820">
    <property type="entry name" value="alpha/beta hydrolase"/>
    <property type="match status" value="1"/>
</dbReference>
<feature type="domain" description="Serine aminopeptidase S33" evidence="2">
    <location>
        <begin position="156"/>
        <end position="412"/>
    </location>
</feature>
<dbReference type="InterPro" id="IPR051044">
    <property type="entry name" value="MAG_DAG_Lipase"/>
</dbReference>
<dbReference type="GO" id="GO:0004177">
    <property type="term" value="F:aminopeptidase activity"/>
    <property type="evidence" value="ECO:0007669"/>
    <property type="project" value="UniProtKB-KW"/>
</dbReference>
<reference evidence="3 4" key="1">
    <citation type="submission" date="2024-03" db="EMBL/GenBank/DDBJ databases">
        <title>Complete genome sequence of the green alga Chloropicon roscoffensis RCC1871.</title>
        <authorList>
            <person name="Lemieux C."/>
            <person name="Pombert J.-F."/>
            <person name="Otis C."/>
            <person name="Turmel M."/>
        </authorList>
    </citation>
    <scope>NUCLEOTIDE SEQUENCE [LARGE SCALE GENOMIC DNA]</scope>
    <source>
        <strain evidence="3 4">RCC1871</strain>
    </source>
</reference>
<evidence type="ECO:0000313" key="3">
    <source>
        <dbReference type="EMBL" id="WZN64472.1"/>
    </source>
</evidence>
<evidence type="ECO:0000313" key="4">
    <source>
        <dbReference type="Proteomes" id="UP001472866"/>
    </source>
</evidence>
<evidence type="ECO:0000259" key="2">
    <source>
        <dbReference type="Pfam" id="PF12146"/>
    </source>
</evidence>
<dbReference type="AlphaFoldDB" id="A0AAX4PEQ9"/>
<evidence type="ECO:0000256" key="1">
    <source>
        <dbReference type="SAM" id="Phobius"/>
    </source>
</evidence>
<keyword evidence="1" id="KW-1133">Transmembrane helix</keyword>
<feature type="transmembrane region" description="Helical" evidence="1">
    <location>
        <begin position="20"/>
        <end position="42"/>
    </location>
</feature>
<dbReference type="Proteomes" id="UP001472866">
    <property type="component" value="Chromosome 09"/>
</dbReference>
<name>A0AAX4PEQ9_9CHLO</name>
<sequence length="431" mass="46428">MAASHAVGWCPSILLTITRLALASILLPVASLLACFALAYTVPRRLAEKARTNSGKTRPWLPTAFALPLGAVAGAAAGIVALGPATAACWALFGAGAPEQPFSFRTIDENCRQNVPREREERANAVRRAGEELSFRDDEVCGRSAHIVSPLGSVGRGVLVMHHGLHSHGGAARMLRIASHFARRGFVVYSLDAEGHGRSGGNFGVISSLEGLARTFAEAIEEIASRHPRSPIFLKGASMGGLMALWAPFFLGEETRTKRLRGIVSVCPALAVGDAAKSKFLIEAFKLAPADVLGRIFPQLPLTKGPRGVSFSEDPALRKLAEQESDEDPLEYKGRLKFGTALTFTQTLMDPEECSRLTSLLQTSRVPTLIQHGTADRCVDVAGSRTFFEGLQCEGKKLVCYEGKSHVLLSEDEKTSLKYLHDMYAFVASQT</sequence>
<feature type="transmembrane region" description="Helical" evidence="1">
    <location>
        <begin position="63"/>
        <end position="93"/>
    </location>
</feature>
<proteinExistence type="predicted"/>
<organism evidence="3 4">
    <name type="scientific">Chloropicon roscoffensis</name>
    <dbReference type="NCBI Taxonomy" id="1461544"/>
    <lineage>
        <taxon>Eukaryota</taxon>
        <taxon>Viridiplantae</taxon>
        <taxon>Chlorophyta</taxon>
        <taxon>Chloropicophyceae</taxon>
        <taxon>Chloropicales</taxon>
        <taxon>Chloropicaceae</taxon>
        <taxon>Chloropicon</taxon>
    </lineage>
</organism>
<accession>A0AAX4PEQ9</accession>
<keyword evidence="1" id="KW-0472">Membrane</keyword>
<keyword evidence="3" id="KW-0031">Aminopeptidase</keyword>
<dbReference type="Pfam" id="PF12146">
    <property type="entry name" value="Hydrolase_4"/>
    <property type="match status" value="1"/>
</dbReference>
<dbReference type="EMBL" id="CP151509">
    <property type="protein sequence ID" value="WZN64472.1"/>
    <property type="molecule type" value="Genomic_DNA"/>
</dbReference>
<dbReference type="InterPro" id="IPR029058">
    <property type="entry name" value="AB_hydrolase_fold"/>
</dbReference>
<keyword evidence="4" id="KW-1185">Reference proteome</keyword>